<sequence>MEHNLKDKLIEIQHNLPKQQQKICKFMINHIDEVTTMTITELSERSEVGTTTILRLIEKIGYNSYLQFKNDLIKYNYNDKKNTWWHLKKSLEELDEAETSLVKAARNSVEDIESMVKKVNMDEYHKFIELLLHANQVHFLGLRTSKSIALYFEIMLKGILDHVNQLSLHPDFLYDDSLCFNKNDVLVIIALSPYTKQTIDFITYCKKHTDVSIALIMDLETSPVLPYSDAHLIVGQSKNRYSIIPTVTLIESLIIDLGKRQLSSVQKISKLNDIHRKNNITTI</sequence>
<dbReference type="Pfam" id="PF01418">
    <property type="entry name" value="HTH_6"/>
    <property type="match status" value="1"/>
</dbReference>
<keyword evidence="2" id="KW-0238">DNA-binding</keyword>
<dbReference type="GO" id="GO:0003700">
    <property type="term" value="F:DNA-binding transcription factor activity"/>
    <property type="evidence" value="ECO:0007669"/>
    <property type="project" value="InterPro"/>
</dbReference>
<reference evidence="5 6" key="1">
    <citation type="submission" date="2019-06" db="EMBL/GenBank/DDBJ databases">
        <title>Cerasibacillus sp. nov., isolated from maize field.</title>
        <authorList>
            <person name="Lin S.-Y."/>
            <person name="Tsai C.-F."/>
            <person name="Young C.-C."/>
        </authorList>
    </citation>
    <scope>NUCLEOTIDE SEQUENCE [LARGE SCALE GENOMIC DNA]</scope>
    <source>
        <strain evidence="5 6">CC-CFT480</strain>
    </source>
</reference>
<dbReference type="GO" id="GO:0097367">
    <property type="term" value="F:carbohydrate derivative binding"/>
    <property type="evidence" value="ECO:0007669"/>
    <property type="project" value="InterPro"/>
</dbReference>
<protein>
    <submittedName>
        <fullName evidence="5">MurR/RpiR family transcriptional regulator</fullName>
    </submittedName>
</protein>
<dbReference type="SUPFAM" id="SSF46689">
    <property type="entry name" value="Homeodomain-like"/>
    <property type="match status" value="1"/>
</dbReference>
<dbReference type="Pfam" id="PF01380">
    <property type="entry name" value="SIS"/>
    <property type="match status" value="1"/>
</dbReference>
<keyword evidence="6" id="KW-1185">Reference proteome</keyword>
<dbReference type="CDD" id="cd05013">
    <property type="entry name" value="SIS_RpiR"/>
    <property type="match status" value="1"/>
</dbReference>
<dbReference type="SUPFAM" id="SSF53697">
    <property type="entry name" value="SIS domain"/>
    <property type="match status" value="1"/>
</dbReference>
<dbReference type="AlphaFoldDB" id="A0A5C8NTV9"/>
<organism evidence="5 6">
    <name type="scientific">Cerasibacillus terrae</name>
    <dbReference type="NCBI Taxonomy" id="2498845"/>
    <lineage>
        <taxon>Bacteria</taxon>
        <taxon>Bacillati</taxon>
        <taxon>Bacillota</taxon>
        <taxon>Bacilli</taxon>
        <taxon>Bacillales</taxon>
        <taxon>Bacillaceae</taxon>
        <taxon>Cerasibacillus</taxon>
    </lineage>
</organism>
<dbReference type="RefSeq" id="WP_147667304.1">
    <property type="nucleotide sequence ID" value="NZ_VDUW01000005.1"/>
</dbReference>
<keyword evidence="1" id="KW-0805">Transcription regulation</keyword>
<dbReference type="InterPro" id="IPR047640">
    <property type="entry name" value="RpiR-like"/>
</dbReference>
<evidence type="ECO:0000313" key="6">
    <source>
        <dbReference type="Proteomes" id="UP000321574"/>
    </source>
</evidence>
<dbReference type="GO" id="GO:1901135">
    <property type="term" value="P:carbohydrate derivative metabolic process"/>
    <property type="evidence" value="ECO:0007669"/>
    <property type="project" value="InterPro"/>
</dbReference>
<dbReference type="Gene3D" id="3.40.50.10490">
    <property type="entry name" value="Glucose-6-phosphate isomerase like protein, domain 1"/>
    <property type="match status" value="1"/>
</dbReference>
<dbReference type="PROSITE" id="PS51071">
    <property type="entry name" value="HTH_RPIR"/>
    <property type="match status" value="1"/>
</dbReference>
<dbReference type="PANTHER" id="PTHR30514:SF18">
    <property type="entry name" value="RPIR-FAMILY TRANSCRIPTIONAL REGULATOR"/>
    <property type="match status" value="1"/>
</dbReference>
<dbReference type="InterPro" id="IPR036388">
    <property type="entry name" value="WH-like_DNA-bd_sf"/>
</dbReference>
<dbReference type="Proteomes" id="UP000321574">
    <property type="component" value="Unassembled WGS sequence"/>
</dbReference>
<evidence type="ECO:0000256" key="1">
    <source>
        <dbReference type="ARBA" id="ARBA00023015"/>
    </source>
</evidence>
<comment type="caution">
    <text evidence="5">The sequence shown here is derived from an EMBL/GenBank/DDBJ whole genome shotgun (WGS) entry which is preliminary data.</text>
</comment>
<evidence type="ECO:0000313" key="5">
    <source>
        <dbReference type="EMBL" id="TXL64475.1"/>
    </source>
</evidence>
<gene>
    <name evidence="5" type="ORF">FHP05_09145</name>
</gene>
<proteinExistence type="predicted"/>
<keyword evidence="3" id="KW-0804">Transcription</keyword>
<dbReference type="InterPro" id="IPR001347">
    <property type="entry name" value="SIS_dom"/>
</dbReference>
<dbReference type="PANTHER" id="PTHR30514">
    <property type="entry name" value="GLUCOKINASE"/>
    <property type="match status" value="1"/>
</dbReference>
<dbReference type="InterPro" id="IPR046348">
    <property type="entry name" value="SIS_dom_sf"/>
</dbReference>
<dbReference type="Gene3D" id="1.10.10.10">
    <property type="entry name" value="Winged helix-like DNA-binding domain superfamily/Winged helix DNA-binding domain"/>
    <property type="match status" value="1"/>
</dbReference>
<evidence type="ECO:0000256" key="2">
    <source>
        <dbReference type="ARBA" id="ARBA00023125"/>
    </source>
</evidence>
<dbReference type="InterPro" id="IPR009057">
    <property type="entry name" value="Homeodomain-like_sf"/>
</dbReference>
<dbReference type="EMBL" id="VDUW01000005">
    <property type="protein sequence ID" value="TXL64475.1"/>
    <property type="molecule type" value="Genomic_DNA"/>
</dbReference>
<dbReference type="InterPro" id="IPR035472">
    <property type="entry name" value="RpiR-like_SIS"/>
</dbReference>
<evidence type="ECO:0000256" key="3">
    <source>
        <dbReference type="ARBA" id="ARBA00023163"/>
    </source>
</evidence>
<dbReference type="InterPro" id="IPR000281">
    <property type="entry name" value="HTH_RpiR"/>
</dbReference>
<name>A0A5C8NTV9_9BACI</name>
<dbReference type="OrthoDB" id="2405129at2"/>
<feature type="domain" description="HTH rpiR-type" evidence="4">
    <location>
        <begin position="3"/>
        <end position="79"/>
    </location>
</feature>
<dbReference type="GO" id="GO:0003677">
    <property type="term" value="F:DNA binding"/>
    <property type="evidence" value="ECO:0007669"/>
    <property type="project" value="UniProtKB-KW"/>
</dbReference>
<evidence type="ECO:0000259" key="4">
    <source>
        <dbReference type="PROSITE" id="PS51071"/>
    </source>
</evidence>
<accession>A0A5C8NTV9</accession>